<dbReference type="PANTHER" id="PTHR43881:SF5">
    <property type="entry name" value="GAMMA-GLUTAMYLTRANSPEPTIDASE"/>
    <property type="match status" value="1"/>
</dbReference>
<dbReference type="InterPro" id="IPR052896">
    <property type="entry name" value="GGT-like_enzyme"/>
</dbReference>
<name>A0ABQ6C166_9BURK</name>
<dbReference type="Gene3D" id="3.60.20.40">
    <property type="match status" value="1"/>
</dbReference>
<comment type="caution">
    <text evidence="1">The sequence shown here is derived from an EMBL/GenBank/DDBJ whole genome shotgun (WGS) entry which is preliminary data.</text>
</comment>
<dbReference type="InterPro" id="IPR043137">
    <property type="entry name" value="GGT_ssub_C"/>
</dbReference>
<dbReference type="RefSeq" id="WP_284306858.1">
    <property type="nucleotide sequence ID" value="NZ_BSPB01000004.1"/>
</dbReference>
<dbReference type="SUPFAM" id="SSF56235">
    <property type="entry name" value="N-terminal nucleophile aminohydrolases (Ntn hydrolases)"/>
    <property type="match status" value="1"/>
</dbReference>
<evidence type="ECO:0000313" key="1">
    <source>
        <dbReference type="EMBL" id="GLS13474.1"/>
    </source>
</evidence>
<dbReference type="Pfam" id="PF01019">
    <property type="entry name" value="G_glu_transpept"/>
    <property type="match status" value="1"/>
</dbReference>
<dbReference type="Gene3D" id="1.10.246.130">
    <property type="match status" value="1"/>
</dbReference>
<dbReference type="PANTHER" id="PTHR43881">
    <property type="entry name" value="GAMMA-GLUTAMYLTRANSPEPTIDASE (AFU_ORTHOLOGUE AFUA_4G13580)"/>
    <property type="match status" value="1"/>
</dbReference>
<proteinExistence type="predicted"/>
<sequence length="518" mass="54550">MLATSPHGLVTSPHPLASEAGRQVLAQGGNAIEATLAMAAVLAVVYPHFTGLGGDAFWLIAEPDGAVRALSGIGQAAQHCAGYSGSIPVRGAASALTTAAAVDSWGQAFDISRDRWGGRQSWPALLAPAIAHAEDGVPVSQSQRFWAAQRAAEIPGWPGFSAAFPSAGQTLRQPPLARTLTRLAKAGARDFYEGEIAQRLARGLAAAGSPLTLGDLQRTRARDEAPLKLPYRGGELFTFGPPSQGISTLQAMGMLAHVDFGGIAEGSAMHYHLMIEAIKLAFMDRDRWVADPEHVQVPVADLLDPAYLAAQAQRISREKARPWPHLFRHGDTVFMGAADAQGRGVSLLQTIYFDWGSGVVAGDTGVLWHNRGAAFSLDPAHPNVLRPGKRPFHTLNPGVYLEGGRPRLLYGTQGADGQPQTLVALLTRLIDYGLDPLAAMARPRFLLGKTFSDARDTLKLEADVGDDVVAALGAVGHEISLIPAQSPLAGQPGVIRLDAATGLCGAHDPRSEGLALGV</sequence>
<accession>A0ABQ6C166</accession>
<gene>
    <name evidence="1" type="ORF">GCM10007935_09030</name>
</gene>
<dbReference type="EMBL" id="BSPB01000004">
    <property type="protein sequence ID" value="GLS13474.1"/>
    <property type="molecule type" value="Genomic_DNA"/>
</dbReference>
<organism evidence="1 2">
    <name type="scientific">Hydrogenophaga electricum</name>
    <dbReference type="NCBI Taxonomy" id="1230953"/>
    <lineage>
        <taxon>Bacteria</taxon>
        <taxon>Pseudomonadati</taxon>
        <taxon>Pseudomonadota</taxon>
        <taxon>Betaproteobacteria</taxon>
        <taxon>Burkholderiales</taxon>
        <taxon>Comamonadaceae</taxon>
        <taxon>Hydrogenophaga</taxon>
    </lineage>
</organism>
<dbReference type="Proteomes" id="UP001156903">
    <property type="component" value="Unassembled WGS sequence"/>
</dbReference>
<dbReference type="InterPro" id="IPR043138">
    <property type="entry name" value="GGT_lsub"/>
</dbReference>
<dbReference type="PRINTS" id="PR01210">
    <property type="entry name" value="GGTRANSPTASE"/>
</dbReference>
<dbReference type="InterPro" id="IPR029055">
    <property type="entry name" value="Ntn_hydrolases_N"/>
</dbReference>
<protein>
    <submittedName>
        <fullName evidence="1">Gamma-glutamyltransferase</fullName>
    </submittedName>
</protein>
<keyword evidence="2" id="KW-1185">Reference proteome</keyword>
<evidence type="ECO:0000313" key="2">
    <source>
        <dbReference type="Proteomes" id="UP001156903"/>
    </source>
</evidence>
<reference evidence="2" key="1">
    <citation type="journal article" date="2019" name="Int. J. Syst. Evol. Microbiol.">
        <title>The Global Catalogue of Microorganisms (GCM) 10K type strain sequencing project: providing services to taxonomists for standard genome sequencing and annotation.</title>
        <authorList>
            <consortium name="The Broad Institute Genomics Platform"/>
            <consortium name="The Broad Institute Genome Sequencing Center for Infectious Disease"/>
            <person name="Wu L."/>
            <person name="Ma J."/>
        </authorList>
    </citation>
    <scope>NUCLEOTIDE SEQUENCE [LARGE SCALE GENOMIC DNA]</scope>
    <source>
        <strain evidence="2">NBRC 109341</strain>
    </source>
</reference>